<proteinExistence type="predicted"/>
<dbReference type="SUPFAM" id="SSF53335">
    <property type="entry name" value="S-adenosyl-L-methionine-dependent methyltransferases"/>
    <property type="match status" value="1"/>
</dbReference>
<dbReference type="EMBL" id="JAMDGY010000086">
    <property type="protein sequence ID" value="MDD0993368.1"/>
    <property type="molecule type" value="Genomic_DNA"/>
</dbReference>
<keyword evidence="2" id="KW-0808">Transferase</keyword>
<dbReference type="Gene3D" id="3.40.50.150">
    <property type="entry name" value="Vaccinia Virus protein VP39"/>
    <property type="match status" value="1"/>
</dbReference>
<evidence type="ECO:0000313" key="3">
    <source>
        <dbReference type="Proteomes" id="UP001148203"/>
    </source>
</evidence>
<sequence>MADSFTLNKASWDERAPLHAASSGYDTAAFVRDPGYLSEVVRFDLPRLGDIAGLRGVHLQCHIGTDTLSLARLGAEMSGLDFSSASLAQARDLARRCGASIGYVEADVYDATRVLPAASFDFVYTGIGALCWLPSIERWAQNVAGLLKPGGRLFLREGHPMLLAINEDHQDQLVVEYPYFERAEPTVWVNDQTYVQTQQALRETETHEWNHGLGEIITALLGQGMQITALVEHDSLPWEALPGQMTLGAGGEWQLSKDRWRMPLSYTLQARKV</sequence>
<accession>A0ABT5NYV2</accession>
<dbReference type="CDD" id="cd02440">
    <property type="entry name" value="AdoMet_MTases"/>
    <property type="match status" value="1"/>
</dbReference>
<keyword evidence="3" id="KW-1185">Reference proteome</keyword>
<dbReference type="InterPro" id="IPR013217">
    <property type="entry name" value="Methyltransf_12"/>
</dbReference>
<evidence type="ECO:0000259" key="1">
    <source>
        <dbReference type="Pfam" id="PF08242"/>
    </source>
</evidence>
<feature type="domain" description="Methyltransferase type 12" evidence="1">
    <location>
        <begin position="58"/>
        <end position="153"/>
    </location>
</feature>
<organism evidence="2 3">
    <name type="scientific">Pseudomonas fontis</name>
    <dbReference type="NCBI Taxonomy" id="2942633"/>
    <lineage>
        <taxon>Bacteria</taxon>
        <taxon>Pseudomonadati</taxon>
        <taxon>Pseudomonadota</taxon>
        <taxon>Gammaproteobacteria</taxon>
        <taxon>Pseudomonadales</taxon>
        <taxon>Pseudomonadaceae</taxon>
        <taxon>Pseudomonas</taxon>
    </lineage>
</organism>
<keyword evidence="2" id="KW-0489">Methyltransferase</keyword>
<dbReference type="Pfam" id="PF08242">
    <property type="entry name" value="Methyltransf_12"/>
    <property type="match status" value="1"/>
</dbReference>
<dbReference type="InterPro" id="IPR029063">
    <property type="entry name" value="SAM-dependent_MTases_sf"/>
</dbReference>
<dbReference type="GO" id="GO:0032259">
    <property type="term" value="P:methylation"/>
    <property type="evidence" value="ECO:0007669"/>
    <property type="project" value="UniProtKB-KW"/>
</dbReference>
<evidence type="ECO:0000313" key="2">
    <source>
        <dbReference type="EMBL" id="MDD0993368.1"/>
    </source>
</evidence>
<reference evidence="2 3" key="1">
    <citation type="submission" date="2022-05" db="EMBL/GenBank/DDBJ databases">
        <title>Novel Pseudomonas spp. Isolated from a Rainbow Trout Aquaculture Facility.</title>
        <authorList>
            <person name="Testerman T."/>
            <person name="Graf J."/>
        </authorList>
    </citation>
    <scope>NUCLEOTIDE SEQUENCE [LARGE SCALE GENOMIC DNA]</scope>
    <source>
        <strain evidence="2 3">ID681</strain>
    </source>
</reference>
<gene>
    <name evidence="2" type="ORF">M5G11_22850</name>
</gene>
<dbReference type="RefSeq" id="WP_273910384.1">
    <property type="nucleotide sequence ID" value="NZ_JAMDGX010000025.1"/>
</dbReference>
<comment type="caution">
    <text evidence="2">The sequence shown here is derived from an EMBL/GenBank/DDBJ whole genome shotgun (WGS) entry which is preliminary data.</text>
</comment>
<protein>
    <submittedName>
        <fullName evidence="2">Methyltransferase domain-containing protein</fullName>
    </submittedName>
</protein>
<name>A0ABT5NYV2_9PSED</name>
<dbReference type="Proteomes" id="UP001148203">
    <property type="component" value="Unassembled WGS sequence"/>
</dbReference>
<dbReference type="GO" id="GO:0008168">
    <property type="term" value="F:methyltransferase activity"/>
    <property type="evidence" value="ECO:0007669"/>
    <property type="project" value="UniProtKB-KW"/>
</dbReference>